<dbReference type="PROSITE" id="PS00282">
    <property type="entry name" value="KAZAL_1"/>
    <property type="match status" value="1"/>
</dbReference>
<evidence type="ECO:0000256" key="4">
    <source>
        <dbReference type="ARBA" id="ARBA00023157"/>
    </source>
</evidence>
<name>H2Y4V9_CIOSA</name>
<evidence type="ECO:0000256" key="2">
    <source>
        <dbReference type="ARBA" id="ARBA00022525"/>
    </source>
</evidence>
<dbReference type="PROSITE" id="PS51465">
    <property type="entry name" value="KAZAL_2"/>
    <property type="match status" value="1"/>
</dbReference>
<keyword evidence="3" id="KW-0646">Protease inhibitor</keyword>
<dbReference type="HOGENOM" id="CLU_2511999_0_0_1"/>
<keyword evidence="5" id="KW-0732">Signal</keyword>
<protein>
    <recommendedName>
        <fullName evidence="6">Kazal-like domain-containing protein</fullName>
    </recommendedName>
</protein>
<comment type="subcellular location">
    <subcellularLocation>
        <location evidence="1">Secreted</location>
    </subcellularLocation>
</comment>
<proteinExistence type="predicted"/>
<dbReference type="GO" id="GO:0005576">
    <property type="term" value="C:extracellular region"/>
    <property type="evidence" value="ECO:0007669"/>
    <property type="project" value="UniProtKB-SubCell"/>
</dbReference>
<dbReference type="SUPFAM" id="SSF100895">
    <property type="entry name" value="Kazal-type serine protease inhibitors"/>
    <property type="match status" value="1"/>
</dbReference>
<sequence length="85" mass="9173">MNSFTSIAFLFGLVVAATAQVPTCDKSHYADVNACPLHSNPICGSDGVTYGNYCFFCVQQVQHNIFLTGTHGTCEKPTAKPWGGW</sequence>
<dbReference type="InterPro" id="IPR036058">
    <property type="entry name" value="Kazal_dom_sf"/>
</dbReference>
<dbReference type="InParanoid" id="H2Y4V9"/>
<dbReference type="InterPro" id="IPR002350">
    <property type="entry name" value="Kazal_dom"/>
</dbReference>
<evidence type="ECO:0000256" key="3">
    <source>
        <dbReference type="ARBA" id="ARBA00022690"/>
    </source>
</evidence>
<dbReference type="Gene3D" id="3.30.60.30">
    <property type="match status" value="1"/>
</dbReference>
<organism evidence="7 8">
    <name type="scientific">Ciona savignyi</name>
    <name type="common">Pacific transparent sea squirt</name>
    <dbReference type="NCBI Taxonomy" id="51511"/>
    <lineage>
        <taxon>Eukaryota</taxon>
        <taxon>Metazoa</taxon>
        <taxon>Chordata</taxon>
        <taxon>Tunicata</taxon>
        <taxon>Ascidiacea</taxon>
        <taxon>Phlebobranchia</taxon>
        <taxon>Cionidae</taxon>
        <taxon>Ciona</taxon>
    </lineage>
</organism>
<keyword evidence="2" id="KW-0964">Secreted</keyword>
<dbReference type="GeneTree" id="ENSGT00390000011321"/>
<feature type="signal peptide" evidence="5">
    <location>
        <begin position="1"/>
        <end position="19"/>
    </location>
</feature>
<reference evidence="8" key="1">
    <citation type="submission" date="2003-08" db="EMBL/GenBank/DDBJ databases">
        <authorList>
            <person name="Birren B."/>
            <person name="Nusbaum C."/>
            <person name="Abebe A."/>
            <person name="Abouelleil A."/>
            <person name="Adekoya E."/>
            <person name="Ait-zahra M."/>
            <person name="Allen N."/>
            <person name="Allen T."/>
            <person name="An P."/>
            <person name="Anderson M."/>
            <person name="Anderson S."/>
            <person name="Arachchi H."/>
            <person name="Armbruster J."/>
            <person name="Bachantsang P."/>
            <person name="Baldwin J."/>
            <person name="Barry A."/>
            <person name="Bayul T."/>
            <person name="Blitshsteyn B."/>
            <person name="Bloom T."/>
            <person name="Blye J."/>
            <person name="Boguslavskiy L."/>
            <person name="Borowsky M."/>
            <person name="Boukhgalter B."/>
            <person name="Brunache A."/>
            <person name="Butler J."/>
            <person name="Calixte N."/>
            <person name="Calvo S."/>
            <person name="Camarata J."/>
            <person name="Campo K."/>
            <person name="Chang J."/>
            <person name="Cheshatsang Y."/>
            <person name="Citroen M."/>
            <person name="Collymore A."/>
            <person name="Considine T."/>
            <person name="Cook A."/>
            <person name="Cooke P."/>
            <person name="Corum B."/>
            <person name="Cuomo C."/>
            <person name="David R."/>
            <person name="Dawoe T."/>
            <person name="Degray S."/>
            <person name="Dodge S."/>
            <person name="Dooley K."/>
            <person name="Dorje P."/>
            <person name="Dorjee K."/>
            <person name="Dorris L."/>
            <person name="Duffey N."/>
            <person name="Dupes A."/>
            <person name="Elkins T."/>
            <person name="Engels R."/>
            <person name="Erickson J."/>
            <person name="Farina A."/>
            <person name="Faro S."/>
            <person name="Ferreira P."/>
            <person name="Fischer H."/>
            <person name="Fitzgerald M."/>
            <person name="Foley K."/>
            <person name="Gage D."/>
            <person name="Galagan J."/>
            <person name="Gearin G."/>
            <person name="Gnerre S."/>
            <person name="Gnirke A."/>
            <person name="Goyette A."/>
            <person name="Graham J."/>
            <person name="Grandbois E."/>
            <person name="Gyaltsen K."/>
            <person name="Hafez N."/>
            <person name="Hagopian D."/>
            <person name="Hagos B."/>
            <person name="Hall J."/>
            <person name="Hatcher B."/>
            <person name="Heller A."/>
            <person name="Higgins H."/>
            <person name="Honan T."/>
            <person name="Horn A."/>
            <person name="Houde N."/>
            <person name="Hughes L."/>
            <person name="Hulme W."/>
            <person name="Husby E."/>
            <person name="Iliev I."/>
            <person name="Jaffe D."/>
            <person name="Jones C."/>
            <person name="Kamal M."/>
            <person name="Kamat A."/>
            <person name="Kamvysselis M."/>
            <person name="Karlsson E."/>
            <person name="Kells C."/>
            <person name="Kieu A."/>
            <person name="Kisner P."/>
            <person name="Kodira C."/>
            <person name="Kulbokas E."/>
            <person name="Labutti K."/>
            <person name="Lama D."/>
            <person name="Landers T."/>
            <person name="Leger J."/>
            <person name="Levine S."/>
            <person name="Lewis D."/>
            <person name="Lewis T."/>
            <person name="Lindblad-toh K."/>
            <person name="Liu X."/>
            <person name="Lokyitsang T."/>
            <person name="Lokyitsang Y."/>
            <person name="Lucien O."/>
            <person name="Lui A."/>
            <person name="Ma L.J."/>
            <person name="Mabbitt R."/>
            <person name="Macdonald J."/>
            <person name="Maclean C."/>
            <person name="Major J."/>
            <person name="Manning J."/>
            <person name="Marabella R."/>
            <person name="Maru K."/>
            <person name="Matthews C."/>
            <person name="Mauceli E."/>
            <person name="Mccarthy M."/>
            <person name="Mcdonough S."/>
            <person name="Mcghee T."/>
            <person name="Meldrim J."/>
            <person name="Meneus L."/>
            <person name="Mesirov J."/>
            <person name="Mihalev A."/>
            <person name="Mihova T."/>
            <person name="Mikkelsen T."/>
            <person name="Mlenga V."/>
            <person name="Moru K."/>
            <person name="Mozes J."/>
            <person name="Mulrain L."/>
            <person name="Munson G."/>
            <person name="Naylor J."/>
            <person name="Newes C."/>
            <person name="Nguyen C."/>
            <person name="Nguyen N."/>
            <person name="Nguyen T."/>
            <person name="Nicol R."/>
            <person name="Nielsen C."/>
            <person name="Nizzari M."/>
            <person name="Norbu C."/>
            <person name="Norbu N."/>
            <person name="O'donnell P."/>
            <person name="Okoawo O."/>
            <person name="O'leary S."/>
            <person name="Omotosho B."/>
            <person name="O'neill K."/>
            <person name="Osman S."/>
            <person name="Parker S."/>
            <person name="Perrin D."/>
            <person name="Phunkhang P."/>
            <person name="Piqani B."/>
            <person name="Purcell S."/>
            <person name="Rachupka T."/>
            <person name="Ramasamy U."/>
            <person name="Rameau R."/>
            <person name="Ray V."/>
            <person name="Raymond C."/>
            <person name="Retta R."/>
            <person name="Richardson S."/>
            <person name="Rise C."/>
            <person name="Rodriguez J."/>
            <person name="Rogers J."/>
            <person name="Rogov P."/>
            <person name="Rutman M."/>
            <person name="Schupbach R."/>
            <person name="Seaman C."/>
            <person name="Settipalli S."/>
            <person name="Sharpe T."/>
            <person name="Sheridan J."/>
            <person name="Sherpa N."/>
            <person name="Shi J."/>
            <person name="Smirnov S."/>
            <person name="Smith C."/>
            <person name="Sougnez C."/>
            <person name="Spencer B."/>
            <person name="Stalker J."/>
            <person name="Stange-thomann N."/>
            <person name="Stavropoulos S."/>
            <person name="Stetson K."/>
            <person name="Stone C."/>
            <person name="Stone S."/>
            <person name="Stubbs M."/>
            <person name="Talamas J."/>
            <person name="Tchuinga P."/>
            <person name="Tenzing P."/>
            <person name="Tesfaye S."/>
            <person name="Theodore J."/>
            <person name="Thoulutsang Y."/>
            <person name="Topham K."/>
            <person name="Towey S."/>
            <person name="Tsamla T."/>
            <person name="Tsomo N."/>
            <person name="Vallee D."/>
            <person name="Vassiliev H."/>
            <person name="Venkataraman V."/>
            <person name="Vinson J."/>
            <person name="Vo A."/>
            <person name="Wade C."/>
            <person name="Wang S."/>
            <person name="Wangchuk T."/>
            <person name="Wangdi T."/>
            <person name="Whittaker C."/>
            <person name="Wilkinson J."/>
            <person name="Wu Y."/>
            <person name="Wyman D."/>
            <person name="Yadav S."/>
            <person name="Yang S."/>
            <person name="Yang X."/>
            <person name="Yeager S."/>
            <person name="Yee E."/>
            <person name="Young G."/>
            <person name="Zainoun J."/>
            <person name="Zembeck L."/>
            <person name="Zimmer A."/>
            <person name="Zody M."/>
            <person name="Lander E."/>
        </authorList>
    </citation>
    <scope>NUCLEOTIDE SEQUENCE [LARGE SCALE GENOMIC DNA]</scope>
</reference>
<dbReference type="SMART" id="SM00280">
    <property type="entry name" value="KAZAL"/>
    <property type="match status" value="1"/>
</dbReference>
<dbReference type="PANTHER" id="PTHR21312:SF28">
    <property type="entry name" value="OVOINHIBITOR-RELATED"/>
    <property type="match status" value="1"/>
</dbReference>
<evidence type="ECO:0000313" key="8">
    <source>
        <dbReference type="Proteomes" id="UP000007875"/>
    </source>
</evidence>
<reference evidence="7" key="2">
    <citation type="submission" date="2025-08" db="UniProtKB">
        <authorList>
            <consortium name="Ensembl"/>
        </authorList>
    </citation>
    <scope>IDENTIFICATION</scope>
</reference>
<dbReference type="AlphaFoldDB" id="H2Y4V9"/>
<evidence type="ECO:0000259" key="6">
    <source>
        <dbReference type="PROSITE" id="PS51465"/>
    </source>
</evidence>
<dbReference type="Proteomes" id="UP000007875">
    <property type="component" value="Unassembled WGS sequence"/>
</dbReference>
<evidence type="ECO:0000256" key="1">
    <source>
        <dbReference type="ARBA" id="ARBA00004613"/>
    </source>
</evidence>
<evidence type="ECO:0000313" key="7">
    <source>
        <dbReference type="Ensembl" id="ENSCSAVP00000000357.1"/>
    </source>
</evidence>
<keyword evidence="4" id="KW-1015">Disulfide bond</keyword>
<dbReference type="GO" id="GO:0030414">
    <property type="term" value="F:peptidase inhibitor activity"/>
    <property type="evidence" value="ECO:0007669"/>
    <property type="project" value="UniProtKB-KW"/>
</dbReference>
<dbReference type="Ensembl" id="ENSCSAVT00000000361.1">
    <property type="protein sequence ID" value="ENSCSAVP00000000357.1"/>
    <property type="gene ID" value="ENSCSAVG00000000198.1"/>
</dbReference>
<keyword evidence="8" id="KW-1185">Reference proteome</keyword>
<evidence type="ECO:0000256" key="5">
    <source>
        <dbReference type="SAM" id="SignalP"/>
    </source>
</evidence>
<feature type="domain" description="Kazal-like" evidence="6">
    <location>
        <begin position="18"/>
        <end position="76"/>
    </location>
</feature>
<accession>H2Y4V9</accession>
<dbReference type="Pfam" id="PF00050">
    <property type="entry name" value="Kazal_1"/>
    <property type="match status" value="1"/>
</dbReference>
<reference evidence="7" key="3">
    <citation type="submission" date="2025-09" db="UniProtKB">
        <authorList>
            <consortium name="Ensembl"/>
        </authorList>
    </citation>
    <scope>IDENTIFICATION</scope>
</reference>
<feature type="chain" id="PRO_5003578375" description="Kazal-like domain-containing protein" evidence="5">
    <location>
        <begin position="20"/>
        <end position="85"/>
    </location>
</feature>
<dbReference type="PANTHER" id="PTHR21312">
    <property type="entry name" value="SERINE PROTEASE INHIBITOR"/>
    <property type="match status" value="1"/>
</dbReference>